<dbReference type="InterPro" id="IPR004563">
    <property type="entry name" value="Apolipo_AcylTrfase"/>
</dbReference>
<evidence type="ECO:0000259" key="11">
    <source>
        <dbReference type="PROSITE" id="PS50263"/>
    </source>
</evidence>
<dbReference type="PANTHER" id="PTHR38686">
    <property type="entry name" value="APOLIPOPROTEIN N-ACYLTRANSFERASE"/>
    <property type="match status" value="1"/>
</dbReference>
<gene>
    <name evidence="12" type="ORF">CQA53_04090</name>
</gene>
<dbReference type="EMBL" id="NXLQ01000005">
    <property type="protein sequence ID" value="RDU66400.1"/>
    <property type="molecule type" value="Genomic_DNA"/>
</dbReference>
<feature type="transmembrane region" description="Helical" evidence="10">
    <location>
        <begin position="86"/>
        <end position="109"/>
    </location>
</feature>
<feature type="transmembrane region" description="Helical" evidence="10">
    <location>
        <begin position="401"/>
        <end position="421"/>
    </location>
</feature>
<evidence type="ECO:0000256" key="9">
    <source>
        <dbReference type="ARBA" id="ARBA00023315"/>
    </source>
</evidence>
<evidence type="ECO:0000256" key="4">
    <source>
        <dbReference type="ARBA" id="ARBA00022519"/>
    </source>
</evidence>
<proteinExistence type="inferred from homology"/>
<organism evidence="12 13">
    <name type="scientific">Helicobacter didelphidarum</name>
    <dbReference type="NCBI Taxonomy" id="2040648"/>
    <lineage>
        <taxon>Bacteria</taxon>
        <taxon>Pseudomonadati</taxon>
        <taxon>Campylobacterota</taxon>
        <taxon>Epsilonproteobacteria</taxon>
        <taxon>Campylobacterales</taxon>
        <taxon>Helicobacteraceae</taxon>
        <taxon>Helicobacter</taxon>
    </lineage>
</organism>
<feature type="transmembrane region" description="Helical" evidence="10">
    <location>
        <begin position="345"/>
        <end position="367"/>
    </location>
</feature>
<feature type="transmembrane region" description="Helical" evidence="10">
    <location>
        <begin position="176"/>
        <end position="200"/>
    </location>
</feature>
<evidence type="ECO:0000313" key="13">
    <source>
        <dbReference type="Proteomes" id="UP000256379"/>
    </source>
</evidence>
<comment type="similarity">
    <text evidence="2">Belongs to the CN hydrolase family. Apolipoprotein N-acyltransferase subfamily.</text>
</comment>
<dbReference type="Proteomes" id="UP000256379">
    <property type="component" value="Unassembled WGS sequence"/>
</dbReference>
<dbReference type="SUPFAM" id="SSF56317">
    <property type="entry name" value="Carbon-nitrogen hydrolase"/>
    <property type="match status" value="1"/>
</dbReference>
<feature type="transmembrane region" description="Helical" evidence="10">
    <location>
        <begin position="374"/>
        <end position="395"/>
    </location>
</feature>
<comment type="subcellular location">
    <subcellularLocation>
        <location evidence="1">Cell membrane</location>
        <topology evidence="1">Multi-pass membrane protein</topology>
    </subcellularLocation>
</comment>
<dbReference type="AlphaFoldDB" id="A0A3D8IN20"/>
<evidence type="ECO:0000256" key="2">
    <source>
        <dbReference type="ARBA" id="ARBA00010065"/>
    </source>
</evidence>
<evidence type="ECO:0000256" key="8">
    <source>
        <dbReference type="ARBA" id="ARBA00023136"/>
    </source>
</evidence>
<dbReference type="InterPro" id="IPR003010">
    <property type="entry name" value="C-N_Hydrolase"/>
</dbReference>
<evidence type="ECO:0000313" key="12">
    <source>
        <dbReference type="EMBL" id="RDU66400.1"/>
    </source>
</evidence>
<evidence type="ECO:0000256" key="7">
    <source>
        <dbReference type="ARBA" id="ARBA00022989"/>
    </source>
</evidence>
<comment type="caution">
    <text evidence="12">The sequence shown here is derived from an EMBL/GenBank/DDBJ whole genome shotgun (WGS) entry which is preliminary data.</text>
</comment>
<feature type="domain" description="CN hydrolase" evidence="11">
    <location>
        <begin position="453"/>
        <end position="755"/>
    </location>
</feature>
<sequence length="755" mass="88672">MRFFTRLFTKLKGERYLFFKEQIHIQNIRKNIWRLFQKNFIFLRIIEDSYDIASQQTQDIKNQQNNIKQNQYSQNRQKKFKKLKNIMQHIIVGICGALIFWFGFFSFAFHTSFVEYFFPQTLSVQQQVATQRDYDNHKFIKDSYATQVANKDSMQKLSNDILTQHNNQNLTKEKSIAYWGYFAFQIVFGFITCLIGILLLKPRLVTLKKRDFINDSITQHNNELLNPHSIKSQPTHTQEISRIKAKEYEQSSLNTKLNMLTSIFYRFFSQEYYIVYNWILLFIYIFVFSVLHNNDYVLVSIFYPISAIIFVFFPRQYRFSFGFFSGLFGFYWMTLSLRFNGLSEFIPLSMLCVGLVYAIFFWFLLYFENVFYRILACLSLFVLHPTGFNWLNIAYLSSYSIFNSSFFGLVCVLVFLWCVALSSKVRFLAPLFLLLAFDYNFEIQSPKLHAKIIETHYLQDERWHLDSQNKIIAANFKEIEKAISEGYEMVILPETSFTFVLNTRKEIYEKLLQLSENIIIFVGSIRLQSSDTNTQDSLLHTVQKNNILTNNPNIPSIKNSFFFFENLFIPSEAKDGSSVSLDMLKNQNIPFIKYDSVKQNDKEKYQPHYFNMPSNEEGFFNSTFIFAYGQSIVADKIALVPFGETLPLNTILGPIALWLFEEKFSFNEGKEVVKLEYNGLTIANANCYEGTMALPYQTGAKYIIMTSNNAWFFPSTQHLMQQMIIKYYARAYNAFVYHATNLTPHALVTPNNGGK</sequence>
<keyword evidence="9" id="KW-0012">Acyltransferase</keyword>
<keyword evidence="6 10" id="KW-0812">Transmembrane</keyword>
<keyword evidence="4" id="KW-0997">Cell inner membrane</keyword>
<reference evidence="12 13" key="1">
    <citation type="submission" date="2018-04" db="EMBL/GenBank/DDBJ databases">
        <title>Novel Campyloabacter and Helicobacter Species and Strains.</title>
        <authorList>
            <person name="Mannion A.J."/>
            <person name="Shen Z."/>
            <person name="Fox J.G."/>
        </authorList>
    </citation>
    <scope>NUCLEOTIDE SEQUENCE [LARGE SCALE GENOMIC DNA]</scope>
    <source>
        <strain evidence="12 13">MIT 17-337</strain>
    </source>
</reference>
<protein>
    <recommendedName>
        <fullName evidence="11">CN hydrolase domain-containing protein</fullName>
    </recommendedName>
</protein>
<feature type="transmembrane region" description="Helical" evidence="10">
    <location>
        <begin position="296"/>
        <end position="314"/>
    </location>
</feature>
<evidence type="ECO:0000256" key="10">
    <source>
        <dbReference type="SAM" id="Phobius"/>
    </source>
</evidence>
<dbReference type="InterPro" id="IPR059109">
    <property type="entry name" value="Lnt_membrane_dom"/>
</dbReference>
<dbReference type="GO" id="GO:0005886">
    <property type="term" value="C:plasma membrane"/>
    <property type="evidence" value="ECO:0007669"/>
    <property type="project" value="UniProtKB-SubCell"/>
</dbReference>
<dbReference type="Gene3D" id="3.60.110.10">
    <property type="entry name" value="Carbon-nitrogen hydrolase"/>
    <property type="match status" value="1"/>
</dbReference>
<evidence type="ECO:0000256" key="6">
    <source>
        <dbReference type="ARBA" id="ARBA00022692"/>
    </source>
</evidence>
<dbReference type="OrthoDB" id="9804277at2"/>
<keyword evidence="3" id="KW-1003">Cell membrane</keyword>
<dbReference type="PROSITE" id="PS50263">
    <property type="entry name" value="CN_HYDROLASE"/>
    <property type="match status" value="1"/>
</dbReference>
<evidence type="ECO:0000256" key="5">
    <source>
        <dbReference type="ARBA" id="ARBA00022679"/>
    </source>
</evidence>
<feature type="transmembrane region" description="Helical" evidence="10">
    <location>
        <begin position="272"/>
        <end position="290"/>
    </location>
</feature>
<evidence type="ECO:0000256" key="1">
    <source>
        <dbReference type="ARBA" id="ARBA00004651"/>
    </source>
</evidence>
<dbReference type="GO" id="GO:0016410">
    <property type="term" value="F:N-acyltransferase activity"/>
    <property type="evidence" value="ECO:0007669"/>
    <property type="project" value="InterPro"/>
</dbReference>
<feature type="transmembrane region" description="Helical" evidence="10">
    <location>
        <begin position="321"/>
        <end position="339"/>
    </location>
</feature>
<dbReference type="RefSeq" id="WP_115542748.1">
    <property type="nucleotide sequence ID" value="NZ_NXLQ01000005.1"/>
</dbReference>
<keyword evidence="13" id="KW-1185">Reference proteome</keyword>
<dbReference type="GO" id="GO:0042158">
    <property type="term" value="P:lipoprotein biosynthetic process"/>
    <property type="evidence" value="ECO:0007669"/>
    <property type="project" value="InterPro"/>
</dbReference>
<keyword evidence="8 10" id="KW-0472">Membrane</keyword>
<keyword evidence="5" id="KW-0808">Transferase</keyword>
<name>A0A3D8IN20_9HELI</name>
<evidence type="ECO:0000256" key="3">
    <source>
        <dbReference type="ARBA" id="ARBA00022475"/>
    </source>
</evidence>
<dbReference type="PANTHER" id="PTHR38686:SF1">
    <property type="entry name" value="APOLIPOPROTEIN N-ACYLTRANSFERASE"/>
    <property type="match status" value="1"/>
</dbReference>
<dbReference type="InterPro" id="IPR036526">
    <property type="entry name" value="C-N_Hydrolase_sf"/>
</dbReference>
<keyword evidence="7 10" id="KW-1133">Transmembrane helix</keyword>
<dbReference type="Pfam" id="PF26365">
    <property type="entry name" value="ApoNAT_membrane"/>
    <property type="match status" value="1"/>
</dbReference>
<accession>A0A3D8IN20</accession>